<dbReference type="InterPro" id="IPR035437">
    <property type="entry name" value="SNase_OB-fold_sf"/>
</dbReference>
<dbReference type="CDD" id="cd22395">
    <property type="entry name" value="KH-I_AKAP1"/>
    <property type="match status" value="1"/>
</dbReference>
<keyword evidence="1" id="KW-0694">RNA-binding</keyword>
<dbReference type="CDD" id="cd20407">
    <property type="entry name" value="Tudor_AKAP1"/>
    <property type="match status" value="1"/>
</dbReference>
<dbReference type="SUPFAM" id="SSF63748">
    <property type="entry name" value="Tudor/PWWP/MBT"/>
    <property type="match status" value="1"/>
</dbReference>
<feature type="domain" description="Tudor" evidence="2">
    <location>
        <begin position="296"/>
        <end position="354"/>
    </location>
</feature>
<accession>A0ABR1CVM1</accession>
<dbReference type="PANTHER" id="PTHR22948:SF65">
    <property type="entry name" value="A-KINASE ANCHORING PROTEIN 1"/>
    <property type="match status" value="1"/>
</dbReference>
<dbReference type="SUPFAM" id="SSF54791">
    <property type="entry name" value="Eukaryotic type KH-domain (KH-domain type I)"/>
    <property type="match status" value="1"/>
</dbReference>
<dbReference type="Gene3D" id="2.30.30.140">
    <property type="match status" value="1"/>
</dbReference>
<dbReference type="Gene3D" id="2.40.50.90">
    <property type="match status" value="1"/>
</dbReference>
<dbReference type="Pfam" id="PF00013">
    <property type="entry name" value="KH_1"/>
    <property type="match status" value="1"/>
</dbReference>
<dbReference type="Gene3D" id="3.30.1370.10">
    <property type="entry name" value="K Homology domain, type 1"/>
    <property type="match status" value="1"/>
</dbReference>
<evidence type="ECO:0000256" key="1">
    <source>
        <dbReference type="PROSITE-ProRule" id="PRU00117"/>
    </source>
</evidence>
<dbReference type="InterPro" id="IPR047367">
    <property type="entry name" value="Tudor_AKAP1"/>
</dbReference>
<dbReference type="InterPro" id="IPR050621">
    <property type="entry name" value="Tudor_domain_containing"/>
</dbReference>
<dbReference type="SMART" id="SM00322">
    <property type="entry name" value="KH"/>
    <property type="match status" value="1"/>
</dbReference>
<dbReference type="Proteomes" id="UP001303046">
    <property type="component" value="Unassembled WGS sequence"/>
</dbReference>
<evidence type="ECO:0000259" key="2">
    <source>
        <dbReference type="PROSITE" id="PS50304"/>
    </source>
</evidence>
<dbReference type="PROSITE" id="PS50084">
    <property type="entry name" value="KH_TYPE_1"/>
    <property type="match status" value="1"/>
</dbReference>
<name>A0ABR1CVM1_NECAM</name>
<dbReference type="InterPro" id="IPR004087">
    <property type="entry name" value="KH_dom"/>
</dbReference>
<keyword evidence="4" id="KW-1185">Reference proteome</keyword>
<evidence type="ECO:0000313" key="4">
    <source>
        <dbReference type="Proteomes" id="UP001303046"/>
    </source>
</evidence>
<dbReference type="PROSITE" id="PS50304">
    <property type="entry name" value="TUDOR"/>
    <property type="match status" value="1"/>
</dbReference>
<protein>
    <recommendedName>
        <fullName evidence="2">Tudor domain-containing protein</fullName>
    </recommendedName>
</protein>
<dbReference type="EMBL" id="JAVFWL010000003">
    <property type="protein sequence ID" value="KAK6741495.1"/>
    <property type="molecule type" value="Genomic_DNA"/>
</dbReference>
<dbReference type="InterPro" id="IPR004088">
    <property type="entry name" value="KH_dom_type_1"/>
</dbReference>
<reference evidence="3 4" key="1">
    <citation type="submission" date="2023-08" db="EMBL/GenBank/DDBJ databases">
        <title>A Necator americanus chromosomal reference genome.</title>
        <authorList>
            <person name="Ilik V."/>
            <person name="Petrzelkova K.J."/>
            <person name="Pardy F."/>
            <person name="Fuh T."/>
            <person name="Niatou-Singa F.S."/>
            <person name="Gouil Q."/>
            <person name="Baker L."/>
            <person name="Ritchie M.E."/>
            <person name="Jex A.R."/>
            <person name="Gazzola D."/>
            <person name="Li H."/>
            <person name="Toshio Fujiwara R."/>
            <person name="Zhan B."/>
            <person name="Aroian R.V."/>
            <person name="Pafco B."/>
            <person name="Schwarz E.M."/>
        </authorList>
    </citation>
    <scope>NUCLEOTIDE SEQUENCE [LARGE SCALE GENOMIC DNA]</scope>
    <source>
        <strain evidence="3 4">Aroian</strain>
        <tissue evidence="3">Whole animal</tissue>
    </source>
</reference>
<evidence type="ECO:0000313" key="3">
    <source>
        <dbReference type="EMBL" id="KAK6741495.1"/>
    </source>
</evidence>
<dbReference type="InterPro" id="IPR036612">
    <property type="entry name" value="KH_dom_type_1_sf"/>
</dbReference>
<gene>
    <name evidence="3" type="primary">Necator_chrIII.g10149</name>
    <name evidence="3" type="ORF">RB195_009384</name>
</gene>
<sequence length="462" mass="51014">MFMHPPLLPPVAFIPTHIPPPPPPPSMASFPRHLLFPPMPLPFYIRPPPPQTNISNQTTRPMSPLPITLPLTITPLKSAKNMRRRSSGSSAQSMSCAASTSSASICEAVSSQDSGRATGGLASSLSPMDEAGDVLPMYEFEIPNTLVGLIIGIKGKTIKELSTRTDVRMLIRQHHTPEKVDTHQICQVRGKREQINRCLQMLRRRFPPARFPELNLQPVLPPPLPNNLFDALAAQPSWLTLPDAIPCEVVCSSVIDPGHFFLQQPTHPSFSSLSHLDMYMIRLYSQGTDIPDLPKPCQTGLLCAAPVLGAWFRAVTVSYYVDTDEVMLRFVDYGGYTRLPRSELRQIRTDLMSLPFQAIECYLAHVQPIDGTWQWGEAAFAHFQKLCMGKVINATVVGFNVNDKVPMVELTVVDEENKTIRVDQDLMENGFAKASDPSKLQKVAAAKSRPLSAHSAPMVAAV</sequence>
<dbReference type="Pfam" id="PF00567">
    <property type="entry name" value="TUDOR"/>
    <property type="match status" value="1"/>
</dbReference>
<dbReference type="InterPro" id="IPR047368">
    <property type="entry name" value="KH-I_AKAP1"/>
</dbReference>
<dbReference type="InterPro" id="IPR002999">
    <property type="entry name" value="Tudor"/>
</dbReference>
<comment type="caution">
    <text evidence="3">The sequence shown here is derived from an EMBL/GenBank/DDBJ whole genome shotgun (WGS) entry which is preliminary data.</text>
</comment>
<proteinExistence type="predicted"/>
<organism evidence="3 4">
    <name type="scientific">Necator americanus</name>
    <name type="common">Human hookworm</name>
    <dbReference type="NCBI Taxonomy" id="51031"/>
    <lineage>
        <taxon>Eukaryota</taxon>
        <taxon>Metazoa</taxon>
        <taxon>Ecdysozoa</taxon>
        <taxon>Nematoda</taxon>
        <taxon>Chromadorea</taxon>
        <taxon>Rhabditida</taxon>
        <taxon>Rhabditina</taxon>
        <taxon>Rhabditomorpha</taxon>
        <taxon>Strongyloidea</taxon>
        <taxon>Ancylostomatidae</taxon>
        <taxon>Bunostominae</taxon>
        <taxon>Necator</taxon>
    </lineage>
</organism>
<dbReference type="SMART" id="SM00333">
    <property type="entry name" value="TUDOR"/>
    <property type="match status" value="1"/>
</dbReference>
<dbReference type="PANTHER" id="PTHR22948">
    <property type="entry name" value="TUDOR DOMAIN CONTAINING PROTEIN"/>
    <property type="match status" value="1"/>
</dbReference>